<gene>
    <name evidence="4" type="ORF">D9758_009079</name>
</gene>
<evidence type="ECO:0000256" key="2">
    <source>
        <dbReference type="SAM" id="MobiDB-lite"/>
    </source>
</evidence>
<dbReference type="EMBL" id="JAACJM010000042">
    <property type="protein sequence ID" value="KAF5361167.1"/>
    <property type="molecule type" value="Genomic_DNA"/>
</dbReference>
<accession>A0A8H5GA59</accession>
<feature type="region of interest" description="Disordered" evidence="2">
    <location>
        <begin position="258"/>
        <end position="277"/>
    </location>
</feature>
<dbReference type="OrthoDB" id="2355984at2759"/>
<feature type="compositionally biased region" description="Low complexity" evidence="2">
    <location>
        <begin position="317"/>
        <end position="330"/>
    </location>
</feature>
<feature type="domain" description="C3H1-type" evidence="3">
    <location>
        <begin position="275"/>
        <end position="303"/>
    </location>
</feature>
<feature type="compositionally biased region" description="Polar residues" evidence="2">
    <location>
        <begin position="267"/>
        <end position="277"/>
    </location>
</feature>
<sequence length="342" mass="37450">MVQGMSDQDWKGGLAAFLEMLDNADKEEDEAVVRGKKNSDESSNDNNIPLPLNDPSFPNKKAAKDDDTEYPWSSGNLLSAVAMDDLSPICCQTLCLLSKNLEDPKKALHSLLSSPLCLDLPESELKAILLSKPVNLDVVFTSLYSNMYTEDRMEDLADGIQIRFGNQVPSKQITDSNEWGVVWHKVRTAYARIFLTLRQTSRPMGNTFTSSWHLSRNPSTPGSFILTKQSTSKSPIPAPSVSLISAFSLISENPISATQDHVKEAPQKSNRTTPTKSRVPCNNWNMGFCTASASTCTRLHICNVCDLPGHKGPKCPLLPNKSTPPSSTLPSKPPPSNVPAHQ</sequence>
<protein>
    <recommendedName>
        <fullName evidence="3">C3H1-type domain-containing protein</fullName>
    </recommendedName>
</protein>
<feature type="zinc finger region" description="C3H1-type" evidence="1">
    <location>
        <begin position="275"/>
        <end position="303"/>
    </location>
</feature>
<evidence type="ECO:0000256" key="1">
    <source>
        <dbReference type="PROSITE-ProRule" id="PRU00723"/>
    </source>
</evidence>
<dbReference type="Proteomes" id="UP000559256">
    <property type="component" value="Unassembled WGS sequence"/>
</dbReference>
<feature type="region of interest" description="Disordered" evidence="2">
    <location>
        <begin position="316"/>
        <end position="342"/>
    </location>
</feature>
<evidence type="ECO:0000313" key="5">
    <source>
        <dbReference type="Proteomes" id="UP000559256"/>
    </source>
</evidence>
<feature type="region of interest" description="Disordered" evidence="2">
    <location>
        <begin position="27"/>
        <end position="70"/>
    </location>
</feature>
<comment type="caution">
    <text evidence="4">The sequence shown here is derived from an EMBL/GenBank/DDBJ whole genome shotgun (WGS) entry which is preliminary data.</text>
</comment>
<dbReference type="PROSITE" id="PS50103">
    <property type="entry name" value="ZF_C3H1"/>
    <property type="match status" value="1"/>
</dbReference>
<keyword evidence="1" id="KW-0479">Metal-binding</keyword>
<feature type="compositionally biased region" description="Low complexity" evidence="2">
    <location>
        <begin position="44"/>
        <end position="56"/>
    </location>
</feature>
<keyword evidence="1" id="KW-0862">Zinc</keyword>
<name>A0A8H5GA59_9AGAR</name>
<proteinExistence type="predicted"/>
<organism evidence="4 5">
    <name type="scientific">Tetrapyrgos nigripes</name>
    <dbReference type="NCBI Taxonomy" id="182062"/>
    <lineage>
        <taxon>Eukaryota</taxon>
        <taxon>Fungi</taxon>
        <taxon>Dikarya</taxon>
        <taxon>Basidiomycota</taxon>
        <taxon>Agaricomycotina</taxon>
        <taxon>Agaricomycetes</taxon>
        <taxon>Agaricomycetidae</taxon>
        <taxon>Agaricales</taxon>
        <taxon>Marasmiineae</taxon>
        <taxon>Marasmiaceae</taxon>
        <taxon>Tetrapyrgos</taxon>
    </lineage>
</organism>
<feature type="compositionally biased region" description="Basic and acidic residues" evidence="2">
    <location>
        <begin position="31"/>
        <end position="40"/>
    </location>
</feature>
<dbReference type="InterPro" id="IPR000571">
    <property type="entry name" value="Znf_CCCH"/>
</dbReference>
<keyword evidence="1" id="KW-0863">Zinc-finger</keyword>
<feature type="compositionally biased region" description="Pro residues" evidence="2">
    <location>
        <begin position="331"/>
        <end position="342"/>
    </location>
</feature>
<keyword evidence="5" id="KW-1185">Reference proteome</keyword>
<evidence type="ECO:0000313" key="4">
    <source>
        <dbReference type="EMBL" id="KAF5361167.1"/>
    </source>
</evidence>
<reference evidence="4 5" key="1">
    <citation type="journal article" date="2020" name="ISME J.">
        <title>Uncovering the hidden diversity of litter-decomposition mechanisms in mushroom-forming fungi.</title>
        <authorList>
            <person name="Floudas D."/>
            <person name="Bentzer J."/>
            <person name="Ahren D."/>
            <person name="Johansson T."/>
            <person name="Persson P."/>
            <person name="Tunlid A."/>
        </authorList>
    </citation>
    <scope>NUCLEOTIDE SEQUENCE [LARGE SCALE GENOMIC DNA]</scope>
    <source>
        <strain evidence="4 5">CBS 291.85</strain>
    </source>
</reference>
<dbReference type="AlphaFoldDB" id="A0A8H5GA59"/>
<evidence type="ECO:0000259" key="3">
    <source>
        <dbReference type="PROSITE" id="PS50103"/>
    </source>
</evidence>
<dbReference type="GO" id="GO:0008270">
    <property type="term" value="F:zinc ion binding"/>
    <property type="evidence" value="ECO:0007669"/>
    <property type="project" value="UniProtKB-KW"/>
</dbReference>